<evidence type="ECO:0000313" key="2">
    <source>
        <dbReference type="EnsemblPlants" id="OGLUM10G11510.1"/>
    </source>
</evidence>
<evidence type="ECO:0000256" key="1">
    <source>
        <dbReference type="SAM" id="Phobius"/>
    </source>
</evidence>
<reference evidence="2" key="2">
    <citation type="submission" date="2018-05" db="EMBL/GenBank/DDBJ databases">
        <title>OgluRS3 (Oryza glumaepatula Reference Sequence Version 3).</title>
        <authorList>
            <person name="Zhang J."/>
            <person name="Kudrna D."/>
            <person name="Lee S."/>
            <person name="Talag J."/>
            <person name="Welchert J."/>
            <person name="Wing R.A."/>
        </authorList>
    </citation>
    <scope>NUCLEOTIDE SEQUENCE [LARGE SCALE GENOMIC DNA]</scope>
</reference>
<keyword evidence="1" id="KW-0472">Membrane</keyword>
<keyword evidence="3" id="KW-1185">Reference proteome</keyword>
<keyword evidence="1" id="KW-1133">Transmembrane helix</keyword>
<evidence type="ECO:0000313" key="3">
    <source>
        <dbReference type="Proteomes" id="UP000026961"/>
    </source>
</evidence>
<proteinExistence type="predicted"/>
<accession>A0A0E0BB49</accession>
<dbReference type="HOGENOM" id="CLU_1985230_0_0_1"/>
<feature type="transmembrane region" description="Helical" evidence="1">
    <location>
        <begin position="85"/>
        <end position="108"/>
    </location>
</feature>
<dbReference type="Proteomes" id="UP000026961">
    <property type="component" value="Chromosome 10"/>
</dbReference>
<dbReference type="AlphaFoldDB" id="A0A0E0BB49"/>
<organism evidence="2">
    <name type="scientific">Oryza glumipatula</name>
    <dbReference type="NCBI Taxonomy" id="40148"/>
    <lineage>
        <taxon>Eukaryota</taxon>
        <taxon>Viridiplantae</taxon>
        <taxon>Streptophyta</taxon>
        <taxon>Embryophyta</taxon>
        <taxon>Tracheophyta</taxon>
        <taxon>Spermatophyta</taxon>
        <taxon>Magnoliopsida</taxon>
        <taxon>Liliopsida</taxon>
        <taxon>Poales</taxon>
        <taxon>Poaceae</taxon>
        <taxon>BOP clade</taxon>
        <taxon>Oryzoideae</taxon>
        <taxon>Oryzeae</taxon>
        <taxon>Oryzinae</taxon>
        <taxon>Oryza</taxon>
    </lineage>
</organism>
<dbReference type="Gramene" id="OGLUM10G11510.1">
    <property type="protein sequence ID" value="OGLUM10G11510.1"/>
    <property type="gene ID" value="OGLUM10G11510"/>
</dbReference>
<sequence>MTIQATPSSSTSHFSPPSPLCLRACQPRKAKLSCLALFDDQVAWFDELTIEEKRTANVITNRAPPPTPTKTTASESARDSHFGDLGLVCTPSSYVVVVAVVVLCWLLAITPSSSAAGRTCCSIDRTPAASAAAAVIEDRY</sequence>
<dbReference type="EnsemblPlants" id="OGLUM10G11510.1">
    <property type="protein sequence ID" value="OGLUM10G11510.1"/>
    <property type="gene ID" value="OGLUM10G11510"/>
</dbReference>
<name>A0A0E0BB49_9ORYZ</name>
<reference evidence="2" key="1">
    <citation type="submission" date="2015-04" db="UniProtKB">
        <authorList>
            <consortium name="EnsemblPlants"/>
        </authorList>
    </citation>
    <scope>IDENTIFICATION</scope>
</reference>
<protein>
    <submittedName>
        <fullName evidence="2">Uncharacterized protein</fullName>
    </submittedName>
</protein>
<keyword evidence="1" id="KW-0812">Transmembrane</keyword>